<dbReference type="Proteomes" id="UP000199729">
    <property type="component" value="Chromosome"/>
</dbReference>
<dbReference type="RefSeq" id="WP_089416849.1">
    <property type="nucleotide sequence ID" value="NZ_CP022423.1"/>
</dbReference>
<evidence type="ECO:0000313" key="3">
    <source>
        <dbReference type="EMBL" id="ASM77817.1"/>
    </source>
</evidence>
<evidence type="ECO:0000256" key="1">
    <source>
        <dbReference type="SAM" id="MobiDB-lite"/>
    </source>
</evidence>
<proteinExistence type="predicted"/>
<keyword evidence="2" id="KW-1133">Transmembrane helix</keyword>
<name>A0A221KG30_VITFI</name>
<keyword evidence="4" id="KW-1185">Reference proteome</keyword>
<evidence type="ECO:0000256" key="2">
    <source>
        <dbReference type="SAM" id="Phobius"/>
    </source>
</evidence>
<gene>
    <name evidence="3" type="ORF">VITFI_CDS2039</name>
</gene>
<feature type="transmembrane region" description="Helical" evidence="2">
    <location>
        <begin position="33"/>
        <end position="56"/>
    </location>
</feature>
<dbReference type="OrthoDB" id="9128779at2"/>
<evidence type="ECO:0000313" key="4">
    <source>
        <dbReference type="Proteomes" id="UP000199729"/>
    </source>
</evidence>
<feature type="compositionally biased region" description="Basic and acidic residues" evidence="1">
    <location>
        <begin position="147"/>
        <end position="157"/>
    </location>
</feature>
<accession>A0A221KG30</accession>
<dbReference type="AlphaFoldDB" id="A0A221KG30"/>
<feature type="region of interest" description="Disordered" evidence="1">
    <location>
        <begin position="125"/>
        <end position="166"/>
    </location>
</feature>
<reference evidence="3 4" key="1">
    <citation type="submission" date="2017-07" db="EMBL/GenBank/DDBJ databases">
        <title>Complete Genome Sequence of the cosmetic ferment Vitreoscilla filiformis (ATCC15551).</title>
        <authorList>
            <person name="Contreras S."/>
            <person name="Sagory-Zalkind P."/>
            <person name="Blanquart H."/>
            <person name="Iltis A."/>
            <person name="Morand S.C."/>
        </authorList>
    </citation>
    <scope>NUCLEOTIDE SEQUENCE [LARGE SCALE GENOMIC DNA]</scope>
    <source>
        <strain evidence="3 4">ATCC 15551</strain>
    </source>
</reference>
<sequence length="166" mass="18048">MNATDAILWAFVALAFVLALACVFSPWPRWAKALLIAATAALYVGADAGLEAVWGLPSRQALPERFVLLAAVIDEPSKNRPGALYVWVNAIENGKPAAKPRAYQLPYSKDLHALLNEGLKKVRQGVSQMGTAEPKRGPKGLSWLRPGSDEQEVKIRDLPAPQLPEK</sequence>
<dbReference type="EMBL" id="CP022423">
    <property type="protein sequence ID" value="ASM77817.1"/>
    <property type="molecule type" value="Genomic_DNA"/>
</dbReference>
<organism evidence="3 4">
    <name type="scientific">Vitreoscilla filiformis</name>
    <dbReference type="NCBI Taxonomy" id="63"/>
    <lineage>
        <taxon>Bacteria</taxon>
        <taxon>Pseudomonadati</taxon>
        <taxon>Pseudomonadota</taxon>
        <taxon>Betaproteobacteria</taxon>
        <taxon>Neisseriales</taxon>
        <taxon>Neisseriaceae</taxon>
        <taxon>Vitreoscilla</taxon>
    </lineage>
</organism>
<keyword evidence="2" id="KW-0812">Transmembrane</keyword>
<keyword evidence="2" id="KW-0472">Membrane</keyword>
<feature type="transmembrane region" description="Helical" evidence="2">
    <location>
        <begin position="7"/>
        <end position="27"/>
    </location>
</feature>
<protein>
    <submittedName>
        <fullName evidence="3">Uncharacterized protein</fullName>
    </submittedName>
</protein>
<dbReference type="KEGG" id="vff:VITFI_CDS2039"/>